<organism evidence="1 2">
    <name type="scientific">Thanatephorus cucumeris (strain AG1-IA)</name>
    <name type="common">Rice sheath blight fungus</name>
    <name type="synonym">Rhizoctonia solani</name>
    <dbReference type="NCBI Taxonomy" id="983506"/>
    <lineage>
        <taxon>Eukaryota</taxon>
        <taxon>Fungi</taxon>
        <taxon>Dikarya</taxon>
        <taxon>Basidiomycota</taxon>
        <taxon>Agaricomycotina</taxon>
        <taxon>Agaricomycetes</taxon>
        <taxon>Cantharellales</taxon>
        <taxon>Ceratobasidiaceae</taxon>
        <taxon>Rhizoctonia</taxon>
        <taxon>Rhizoctonia solani AG-1</taxon>
    </lineage>
</organism>
<dbReference type="Proteomes" id="UP000011668">
    <property type="component" value="Unassembled WGS sequence"/>
</dbReference>
<keyword evidence="2" id="KW-1185">Reference proteome</keyword>
<name>L8WNV6_THACA</name>
<dbReference type="EMBL" id="AFRT01002162">
    <property type="protein sequence ID" value="ELU38457.1"/>
    <property type="molecule type" value="Genomic_DNA"/>
</dbReference>
<evidence type="ECO:0000313" key="1">
    <source>
        <dbReference type="EMBL" id="ELU38457.1"/>
    </source>
</evidence>
<reference evidence="1 2" key="1">
    <citation type="journal article" date="2013" name="Nat. Commun.">
        <title>The evolution and pathogenic mechanisms of the rice sheath blight pathogen.</title>
        <authorList>
            <person name="Zheng A."/>
            <person name="Lin R."/>
            <person name="Xu L."/>
            <person name="Qin P."/>
            <person name="Tang C."/>
            <person name="Ai P."/>
            <person name="Zhang D."/>
            <person name="Liu Y."/>
            <person name="Sun Z."/>
            <person name="Feng H."/>
            <person name="Wang Y."/>
            <person name="Chen Y."/>
            <person name="Liang X."/>
            <person name="Fu R."/>
            <person name="Li Q."/>
            <person name="Zhang J."/>
            <person name="Yu X."/>
            <person name="Xie Z."/>
            <person name="Ding L."/>
            <person name="Guan P."/>
            <person name="Tang J."/>
            <person name="Liang Y."/>
            <person name="Wang S."/>
            <person name="Deng Q."/>
            <person name="Li S."/>
            <person name="Zhu J."/>
            <person name="Wang L."/>
            <person name="Liu H."/>
            <person name="Li P."/>
        </authorList>
    </citation>
    <scope>NUCLEOTIDE SEQUENCE [LARGE SCALE GENOMIC DNA]</scope>
    <source>
        <strain evidence="2">AG-1 IA</strain>
    </source>
</reference>
<protein>
    <submittedName>
        <fullName evidence="1">Uncharacterized protein</fullName>
    </submittedName>
</protein>
<accession>L8WNV6</accession>
<sequence>MQQRPRRVEVRKLAAMFRKAFSLYEREVSDKVRLAGPVA</sequence>
<dbReference type="AlphaFoldDB" id="L8WNV6"/>
<proteinExistence type="predicted"/>
<evidence type="ECO:0000313" key="2">
    <source>
        <dbReference type="Proteomes" id="UP000011668"/>
    </source>
</evidence>
<dbReference type="HOGENOM" id="CLU_3320312_0_0_1"/>
<comment type="caution">
    <text evidence="1">The sequence shown here is derived from an EMBL/GenBank/DDBJ whole genome shotgun (WGS) entry which is preliminary data.</text>
</comment>
<gene>
    <name evidence="1" type="ORF">AG1IA_07517</name>
</gene>
<dbReference type="OrthoDB" id="184182at2759"/>